<dbReference type="EMBL" id="JAENJH010000001">
    <property type="protein sequence ID" value="MBK1782845.1"/>
    <property type="molecule type" value="Genomic_DNA"/>
</dbReference>
<keyword evidence="6" id="KW-1185">Reference proteome</keyword>
<dbReference type="InterPro" id="IPR054215">
    <property type="entry name" value="DUF6923"/>
</dbReference>
<accession>A0A934V3C7</accession>
<evidence type="ECO:0000313" key="6">
    <source>
        <dbReference type="Proteomes" id="UP000635245"/>
    </source>
</evidence>
<dbReference type="Proteomes" id="UP000635245">
    <property type="component" value="Unassembled WGS sequence"/>
</dbReference>
<evidence type="ECO:0000256" key="1">
    <source>
        <dbReference type="SAM" id="MobiDB-lite"/>
    </source>
</evidence>
<keyword evidence="2" id="KW-1133">Transmembrane helix</keyword>
<gene>
    <name evidence="5" type="ORF">JHE00_00805</name>
</gene>
<sequence length="384" mass="39687">MSSRLPLGLAVLVLLGGSAPPLAGAGPDPEPWCPSLRVENRWTGGPSRLSRVDLPGGEVTPLRVLEYSVNAIGYAREQELVYGVAGRHVVVFDRVGRLTVAGRAPVEQWGGLVAPRAATVVGNRWYVAKNHTLYTVDVDRGSPGFLRVTGEVRLSSRAAGELDDLDADPRTGLLYGVGPGYPRSVVVRVDPRTGATAVVDTPALPPGTSWGAVSFGPDGALYALASLAGGRARLYRIPLTDAGPVAEVSSGPALRASDATGCLLIPEPAPPPSPPPPTTPPSPTPTPTRTPTPGPSRTPTPTPTPTMSPAPSVSRPPPATPPETPEPPPPAPAPPPAGAAPPPPPPEDTATDLLTPTEEKRRWALTMLLIAFGAGAAARGLRRR</sequence>
<evidence type="ECO:0000256" key="2">
    <source>
        <dbReference type="SAM" id="Phobius"/>
    </source>
</evidence>
<feature type="chain" id="PRO_5037681339" description="DUF6923 domain-containing protein" evidence="3">
    <location>
        <begin position="26"/>
        <end position="384"/>
    </location>
</feature>
<keyword evidence="3" id="KW-0732">Signal</keyword>
<evidence type="ECO:0000313" key="5">
    <source>
        <dbReference type="EMBL" id="MBK1782845.1"/>
    </source>
</evidence>
<evidence type="ECO:0000256" key="3">
    <source>
        <dbReference type="SAM" id="SignalP"/>
    </source>
</evidence>
<evidence type="ECO:0000259" key="4">
    <source>
        <dbReference type="Pfam" id="PF21959"/>
    </source>
</evidence>
<dbReference type="AlphaFoldDB" id="A0A934V3C7"/>
<feature type="signal peptide" evidence="3">
    <location>
        <begin position="1"/>
        <end position="25"/>
    </location>
</feature>
<organism evidence="5 6">
    <name type="scientific">Prauserella cavernicola</name>
    <dbReference type="NCBI Taxonomy" id="2800127"/>
    <lineage>
        <taxon>Bacteria</taxon>
        <taxon>Bacillati</taxon>
        <taxon>Actinomycetota</taxon>
        <taxon>Actinomycetes</taxon>
        <taxon>Pseudonocardiales</taxon>
        <taxon>Pseudonocardiaceae</taxon>
        <taxon>Prauserella</taxon>
    </lineage>
</organism>
<proteinExistence type="predicted"/>
<reference evidence="5" key="1">
    <citation type="submission" date="2020-12" db="EMBL/GenBank/DDBJ databases">
        <title>Prauserella sp. ASG 168, a novel actinomycete isolated from cave rock.</title>
        <authorList>
            <person name="Suriyachadkun C."/>
        </authorList>
    </citation>
    <scope>NUCLEOTIDE SEQUENCE</scope>
    <source>
        <strain evidence="5">ASG 168</strain>
    </source>
</reference>
<feature type="transmembrane region" description="Helical" evidence="2">
    <location>
        <begin position="363"/>
        <end position="381"/>
    </location>
</feature>
<feature type="domain" description="DUF6923" evidence="4">
    <location>
        <begin position="67"/>
        <end position="262"/>
    </location>
</feature>
<dbReference type="Pfam" id="PF21959">
    <property type="entry name" value="DUF6923"/>
    <property type="match status" value="1"/>
</dbReference>
<name>A0A934V3C7_9PSEU</name>
<protein>
    <recommendedName>
        <fullName evidence="4">DUF6923 domain-containing protein</fullName>
    </recommendedName>
</protein>
<comment type="caution">
    <text evidence="5">The sequence shown here is derived from an EMBL/GenBank/DDBJ whole genome shotgun (WGS) entry which is preliminary data.</text>
</comment>
<keyword evidence="2" id="KW-0812">Transmembrane</keyword>
<feature type="region of interest" description="Disordered" evidence="1">
    <location>
        <begin position="262"/>
        <end position="359"/>
    </location>
</feature>
<dbReference type="PRINTS" id="PR01217">
    <property type="entry name" value="PRICHEXTENSN"/>
</dbReference>
<feature type="compositionally biased region" description="Pro residues" evidence="1">
    <location>
        <begin position="267"/>
        <end position="347"/>
    </location>
</feature>
<dbReference type="RefSeq" id="WP_200313711.1">
    <property type="nucleotide sequence ID" value="NZ_JAENJH010000001.1"/>
</dbReference>
<dbReference type="SUPFAM" id="SSF63825">
    <property type="entry name" value="YWTD domain"/>
    <property type="match status" value="1"/>
</dbReference>
<keyword evidence="2" id="KW-0472">Membrane</keyword>